<dbReference type="AlphaFoldDB" id="A0A2U2RKS4"/>
<feature type="compositionally biased region" description="Basic residues" evidence="1">
    <location>
        <begin position="63"/>
        <end position="73"/>
    </location>
</feature>
<dbReference type="SUPFAM" id="SSF55961">
    <property type="entry name" value="Bet v1-like"/>
    <property type="match status" value="1"/>
</dbReference>
<feature type="compositionally biased region" description="Basic residues" evidence="1">
    <location>
        <begin position="34"/>
        <end position="55"/>
    </location>
</feature>
<name>A0A2U2RKS4_9MICO</name>
<sequence>MPPAIRTMRARRPTRKRRRASLLARPPHRGLGARARRPGRLPGRRPGRALRGRRPPHPEGRTRAGHHPRRPGARRASDRPPRSPPRRRRRSPAARRARSARRRSREVLMSENSIFAGLKEHGTDFARTLGRKAIASAGNRVDALADRFDGAGDAQSEATKAGAQKIAEGESPAKAAVSAAGTGVKEKAAGLVGAGSDSDSDTSGGSSGGGAGSGDFKFTNIVEWTDVGLPLSVVYNAFTDFENWPTFMKKVEHVEWVDDVTLSIKGQVMWSHRTWQATISEQVADSHIVWDSTGEKGSISGSVTFHELAPRLTRMVVIGEYHPQGFVEKTANIWRAVGRRFRLELKFFVHHAMTEVIRDPSAVEGWRGEIHDGELVTSHEEALDHEEQDEETADGPVDEGQDDADAPAAEDDEAAEAPEADEPEDAPETDEPEDPAADEDQDEDPDEPAVEGDEPEDDQPADEDDEPVDEDDQPADEDDQPAEEDEDVEYEYVDVPADETDEDRDGRS</sequence>
<dbReference type="InterPro" id="IPR047137">
    <property type="entry name" value="ORF3"/>
</dbReference>
<feature type="compositionally biased region" description="Basic residues" evidence="1">
    <location>
        <begin position="8"/>
        <end position="20"/>
    </location>
</feature>
<dbReference type="InterPro" id="IPR023393">
    <property type="entry name" value="START-like_dom_sf"/>
</dbReference>
<dbReference type="Proteomes" id="UP000245590">
    <property type="component" value="Unassembled WGS sequence"/>
</dbReference>
<organism evidence="3 4">
    <name type="scientific">Brachybacterium endophyticum</name>
    <dbReference type="NCBI Taxonomy" id="2182385"/>
    <lineage>
        <taxon>Bacteria</taxon>
        <taxon>Bacillati</taxon>
        <taxon>Actinomycetota</taxon>
        <taxon>Actinomycetes</taxon>
        <taxon>Micrococcales</taxon>
        <taxon>Dermabacteraceae</taxon>
        <taxon>Brachybacterium</taxon>
    </lineage>
</organism>
<evidence type="ECO:0000256" key="1">
    <source>
        <dbReference type="SAM" id="MobiDB-lite"/>
    </source>
</evidence>
<feature type="region of interest" description="Disordered" evidence="1">
    <location>
        <begin position="1"/>
        <end position="106"/>
    </location>
</feature>
<dbReference type="OrthoDB" id="3695445at2"/>
<evidence type="ECO:0000259" key="2">
    <source>
        <dbReference type="Pfam" id="PF03364"/>
    </source>
</evidence>
<feature type="region of interest" description="Disordered" evidence="1">
    <location>
        <begin position="379"/>
        <end position="508"/>
    </location>
</feature>
<dbReference type="InterPro" id="IPR005031">
    <property type="entry name" value="COQ10_START"/>
</dbReference>
<proteinExistence type="predicted"/>
<feature type="compositionally biased region" description="Basic residues" evidence="1">
    <location>
        <begin position="84"/>
        <end position="104"/>
    </location>
</feature>
<keyword evidence="4" id="KW-1185">Reference proteome</keyword>
<evidence type="ECO:0000313" key="3">
    <source>
        <dbReference type="EMBL" id="PWH06467.1"/>
    </source>
</evidence>
<protein>
    <submittedName>
        <fullName evidence="3">Cyclase</fullName>
    </submittedName>
</protein>
<feature type="region of interest" description="Disordered" evidence="1">
    <location>
        <begin position="191"/>
        <end position="210"/>
    </location>
</feature>
<dbReference type="PANTHER" id="PTHR33824:SF7">
    <property type="entry name" value="POLYKETIDE CYCLASE_DEHYDRASE AND LIPID TRANSPORT SUPERFAMILY PROTEIN"/>
    <property type="match status" value="1"/>
</dbReference>
<dbReference type="Gene3D" id="3.30.530.20">
    <property type="match status" value="1"/>
</dbReference>
<comment type="caution">
    <text evidence="3">The sequence shown here is derived from an EMBL/GenBank/DDBJ whole genome shotgun (WGS) entry which is preliminary data.</text>
</comment>
<feature type="compositionally biased region" description="Acidic residues" evidence="1">
    <location>
        <begin position="383"/>
        <end position="508"/>
    </location>
</feature>
<dbReference type="Pfam" id="PF03364">
    <property type="entry name" value="Polyketide_cyc"/>
    <property type="match status" value="1"/>
</dbReference>
<reference evidence="3 4" key="1">
    <citation type="submission" date="2018-05" db="EMBL/GenBank/DDBJ databases">
        <title>Brachybacterium sp. M1HQ-2T, whole genome shotgun sequence.</title>
        <authorList>
            <person name="Tuo L."/>
        </authorList>
    </citation>
    <scope>NUCLEOTIDE SEQUENCE [LARGE SCALE GENOMIC DNA]</scope>
    <source>
        <strain evidence="3 4">M1HQ-2</strain>
    </source>
</reference>
<evidence type="ECO:0000313" key="4">
    <source>
        <dbReference type="Proteomes" id="UP000245590"/>
    </source>
</evidence>
<accession>A0A2U2RKS4</accession>
<feature type="domain" description="Coenzyme Q-binding protein COQ10 START" evidence="2">
    <location>
        <begin position="227"/>
        <end position="344"/>
    </location>
</feature>
<dbReference type="PANTHER" id="PTHR33824">
    <property type="entry name" value="POLYKETIDE CYCLASE/DEHYDRASE AND LIPID TRANSPORT SUPERFAMILY PROTEIN"/>
    <property type="match status" value="1"/>
</dbReference>
<feature type="compositionally biased region" description="Low complexity" evidence="1">
    <location>
        <begin position="194"/>
        <end position="204"/>
    </location>
</feature>
<dbReference type="EMBL" id="QFKX01000002">
    <property type="protein sequence ID" value="PWH06467.1"/>
    <property type="molecule type" value="Genomic_DNA"/>
</dbReference>
<gene>
    <name evidence="3" type="ORF">DEO23_05715</name>
</gene>